<dbReference type="PANTHER" id="PTHR33383">
    <property type="entry name" value="MEMBRANE PROTEIN INSERTION EFFICIENCY FACTOR-RELATED"/>
    <property type="match status" value="1"/>
</dbReference>
<name>A0A3B0AEJ5_9ACTN</name>
<evidence type="ECO:0000313" key="2">
    <source>
        <dbReference type="Proteomes" id="UP000279968"/>
    </source>
</evidence>
<dbReference type="Proteomes" id="UP000279968">
    <property type="component" value="Unassembled WGS sequence"/>
</dbReference>
<dbReference type="EMBL" id="RBAN01000001">
    <property type="protein sequence ID" value="RKN58751.1"/>
    <property type="molecule type" value="Genomic_DNA"/>
</dbReference>
<sequence length="135" mass="14271">MSGSEPPFPACPCWCCLGDATPLAWLNCAQDLVSALVQHPLAFLHAVRLGGGPTGLALGLIRRYQTEISAHLPARCPFVPSCSTYAASALETFGFWRGLALTVGRLWRCRTNVAWGTPNPCPAASPGPAQAIRPA</sequence>
<dbReference type="InterPro" id="IPR002696">
    <property type="entry name" value="Membr_insert_effic_factor_YidD"/>
</dbReference>
<gene>
    <name evidence="1" type="ORF">D7193_09570</name>
</gene>
<dbReference type="OrthoDB" id="9801753at2"/>
<dbReference type="Pfam" id="PF01809">
    <property type="entry name" value="YidD"/>
    <property type="match status" value="1"/>
</dbReference>
<proteinExistence type="predicted"/>
<evidence type="ECO:0000313" key="1">
    <source>
        <dbReference type="EMBL" id="RKN58751.1"/>
    </source>
</evidence>
<comment type="caution">
    <text evidence="1">The sequence shown here is derived from an EMBL/GenBank/DDBJ whole genome shotgun (WGS) entry which is preliminary data.</text>
</comment>
<protein>
    <submittedName>
        <fullName evidence="1">Membrane protein insertion efficiency factor YidD</fullName>
    </submittedName>
</protein>
<keyword evidence="2" id="KW-1185">Reference proteome</keyword>
<reference evidence="1 2" key="1">
    <citation type="journal article" date="2015" name="Int. J. Syst. Evol. Microbiol.">
        <title>Micromonospora costi sp. nov., isolated from a leaf of Costus speciosus.</title>
        <authorList>
            <person name="Thawai C."/>
        </authorList>
    </citation>
    <scope>NUCLEOTIDE SEQUENCE [LARGE SCALE GENOMIC DNA]</scope>
    <source>
        <strain evidence="1 2">CS1-12</strain>
    </source>
</reference>
<dbReference type="NCBIfam" id="TIGR00278">
    <property type="entry name" value="membrane protein insertion efficiency factor YidD"/>
    <property type="match status" value="1"/>
</dbReference>
<accession>A0A3B0AEJ5</accession>
<dbReference type="SMART" id="SM01234">
    <property type="entry name" value="Haemolytic"/>
    <property type="match status" value="1"/>
</dbReference>
<organism evidence="1 2">
    <name type="scientific">Micromonospora costi</name>
    <dbReference type="NCBI Taxonomy" id="1530042"/>
    <lineage>
        <taxon>Bacteria</taxon>
        <taxon>Bacillati</taxon>
        <taxon>Actinomycetota</taxon>
        <taxon>Actinomycetes</taxon>
        <taxon>Micromonosporales</taxon>
        <taxon>Micromonosporaceae</taxon>
        <taxon>Micromonospora</taxon>
    </lineage>
</organism>
<dbReference type="RefSeq" id="WP_120778910.1">
    <property type="nucleotide sequence ID" value="NZ_JBHLUP010000009.1"/>
</dbReference>
<dbReference type="AlphaFoldDB" id="A0A3B0AEJ5"/>
<dbReference type="PANTHER" id="PTHR33383:SF1">
    <property type="entry name" value="MEMBRANE PROTEIN INSERTION EFFICIENCY FACTOR-RELATED"/>
    <property type="match status" value="1"/>
</dbReference>